<name>A0A347U7U6_9BACT</name>
<dbReference type="InterPro" id="IPR020904">
    <property type="entry name" value="Sc_DH/Rdtase_CS"/>
</dbReference>
<evidence type="ECO:0000313" key="6">
    <source>
        <dbReference type="Proteomes" id="UP000262582"/>
    </source>
</evidence>
<evidence type="ECO:0000256" key="3">
    <source>
        <dbReference type="RuleBase" id="RU000363"/>
    </source>
</evidence>
<dbReference type="Proteomes" id="UP000262582">
    <property type="component" value="Chromosome"/>
</dbReference>
<dbReference type="InterPro" id="IPR036291">
    <property type="entry name" value="NAD(P)-bd_dom_sf"/>
</dbReference>
<dbReference type="EMBL" id="NXIG01000019">
    <property type="protein sequence ID" value="RXI28739.1"/>
    <property type="molecule type" value="Genomic_DNA"/>
</dbReference>
<dbReference type="KEGG" id="aell:AELL_1258"/>
<dbReference type="PRINTS" id="PR00081">
    <property type="entry name" value="GDHRDH"/>
</dbReference>
<protein>
    <submittedName>
        <fullName evidence="4">Short-chain dehydrogenase/reductase</fullName>
    </submittedName>
</protein>
<dbReference type="Gene3D" id="3.40.50.720">
    <property type="entry name" value="NAD(P)-binding Rossmann-like Domain"/>
    <property type="match status" value="1"/>
</dbReference>
<dbReference type="SUPFAM" id="SSF51735">
    <property type="entry name" value="NAD(P)-binding Rossmann-fold domains"/>
    <property type="match status" value="1"/>
</dbReference>
<organism evidence="5 7">
    <name type="scientific">Arcobacter ellisii</name>
    <dbReference type="NCBI Taxonomy" id="913109"/>
    <lineage>
        <taxon>Bacteria</taxon>
        <taxon>Pseudomonadati</taxon>
        <taxon>Campylobacterota</taxon>
        <taxon>Epsilonproteobacteria</taxon>
        <taxon>Campylobacterales</taxon>
        <taxon>Arcobacteraceae</taxon>
        <taxon>Arcobacter</taxon>
    </lineage>
</organism>
<dbReference type="PROSITE" id="PS00061">
    <property type="entry name" value="ADH_SHORT"/>
    <property type="match status" value="1"/>
</dbReference>
<dbReference type="EMBL" id="CP032097">
    <property type="protein sequence ID" value="AXX94924.1"/>
    <property type="molecule type" value="Genomic_DNA"/>
</dbReference>
<evidence type="ECO:0000256" key="1">
    <source>
        <dbReference type="ARBA" id="ARBA00006484"/>
    </source>
</evidence>
<dbReference type="Proteomes" id="UP000290588">
    <property type="component" value="Unassembled WGS sequence"/>
</dbReference>
<comment type="similarity">
    <text evidence="1 3">Belongs to the short-chain dehydrogenases/reductases (SDR) family.</text>
</comment>
<evidence type="ECO:0000313" key="5">
    <source>
        <dbReference type="EMBL" id="RXI28739.1"/>
    </source>
</evidence>
<evidence type="ECO:0000256" key="2">
    <source>
        <dbReference type="ARBA" id="ARBA00023002"/>
    </source>
</evidence>
<dbReference type="Pfam" id="PF00106">
    <property type="entry name" value="adh_short"/>
    <property type="match status" value="1"/>
</dbReference>
<dbReference type="AlphaFoldDB" id="A0A347U7U6"/>
<reference evidence="4 6" key="2">
    <citation type="submission" date="2018-08" db="EMBL/GenBank/DDBJ databases">
        <title>Complete genome of the Arcobacter ellisii type strain LMG 26155.</title>
        <authorList>
            <person name="Miller W.G."/>
            <person name="Yee E."/>
            <person name="Bono J.L."/>
        </authorList>
    </citation>
    <scope>NUCLEOTIDE SEQUENCE [LARGE SCALE GENOMIC DNA]</scope>
    <source>
        <strain evidence="4 6">LMG 26155</strain>
    </source>
</reference>
<dbReference type="InterPro" id="IPR002347">
    <property type="entry name" value="SDR_fam"/>
</dbReference>
<dbReference type="PANTHER" id="PTHR44169:SF6">
    <property type="entry name" value="NADPH-DEPENDENT 1-ACYLDIHYDROXYACETONE PHOSPHATE REDUCTASE"/>
    <property type="match status" value="1"/>
</dbReference>
<dbReference type="PANTHER" id="PTHR44169">
    <property type="entry name" value="NADPH-DEPENDENT 1-ACYLDIHYDROXYACETONE PHOSPHATE REDUCTASE"/>
    <property type="match status" value="1"/>
</dbReference>
<dbReference type="OrthoDB" id="5334159at2"/>
<proteinExistence type="inferred from homology"/>
<evidence type="ECO:0000313" key="4">
    <source>
        <dbReference type="EMBL" id="AXX94924.1"/>
    </source>
</evidence>
<dbReference type="PRINTS" id="PR00080">
    <property type="entry name" value="SDRFAMILY"/>
</dbReference>
<keyword evidence="6" id="KW-1185">Reference proteome</keyword>
<gene>
    <name evidence="4" type="ORF">AELL_1258</name>
    <name evidence="5" type="ORF">CP962_13410</name>
</gene>
<accession>A0A347U7U6</accession>
<dbReference type="GO" id="GO:0016491">
    <property type="term" value="F:oxidoreductase activity"/>
    <property type="evidence" value="ECO:0007669"/>
    <property type="project" value="UniProtKB-KW"/>
</dbReference>
<keyword evidence="2" id="KW-0560">Oxidoreductase</keyword>
<sequence length="233" mass="26295">MSLKNKVVLITGANGGLGQAFVNYCLEQNVKKIYCCARDIKKLNIIDKRIEPLTLDITSSFDINNLVNSIDSIDILINNAGVNNEKRIFEDFNNDFEVNVFGTLNICRALHSKIKEKGSIITINSVLAFMNLPIMAQYCASKSALHSIMQAIRAELKTKSIDVFEVFPGPIDTRMSKNIQMQKTSPAEVVKNIFNDFNNKIFEIYPDEFSKNIISMFKNNPEQLAEEFAISIQ</sequence>
<evidence type="ECO:0000313" key="7">
    <source>
        <dbReference type="Proteomes" id="UP000290588"/>
    </source>
</evidence>
<dbReference type="RefSeq" id="WP_118917122.1">
    <property type="nucleotide sequence ID" value="NZ_CP032097.1"/>
</dbReference>
<reference evidence="5 7" key="1">
    <citation type="submission" date="2017-09" db="EMBL/GenBank/DDBJ databases">
        <title>Genomics of the genus Arcobacter.</title>
        <authorList>
            <person name="Perez-Cataluna A."/>
            <person name="Figueras M.J."/>
            <person name="Salas-Masso N."/>
        </authorList>
    </citation>
    <scope>NUCLEOTIDE SEQUENCE [LARGE SCALE GENOMIC DNA]</scope>
    <source>
        <strain evidence="5 7">CECT 7837</strain>
    </source>
</reference>